<feature type="chain" id="PRO_5012583864" evidence="1">
    <location>
        <begin position="21"/>
        <end position="138"/>
    </location>
</feature>
<sequence>MKRRFKYPALVGVLCLLCLAAGTRIRTGQGYFDPTLTGAVLLSSAKEANRALDVVLTHRDSGRIQKYGWALAVSGADGTVAIRCHEWKQISVFGVPAGGLRWNEFQRTLKVDDLIRGSDDTYDYVITWRVRSAGQPRD</sequence>
<dbReference type="AlphaFoldDB" id="A0A290QFG1"/>
<dbReference type="RefSeq" id="WP_096056647.1">
    <property type="nucleotide sequence ID" value="NZ_CP023344.1"/>
</dbReference>
<gene>
    <name evidence="2" type="ORF">CMV30_14160</name>
</gene>
<proteinExistence type="predicted"/>
<dbReference type="Proteomes" id="UP000217265">
    <property type="component" value="Chromosome"/>
</dbReference>
<accession>A0A290QFG1</accession>
<keyword evidence="3" id="KW-1185">Reference proteome</keyword>
<evidence type="ECO:0000313" key="3">
    <source>
        <dbReference type="Proteomes" id="UP000217265"/>
    </source>
</evidence>
<organism evidence="2 3">
    <name type="scientific">Nibricoccus aquaticus</name>
    <dbReference type="NCBI Taxonomy" id="2576891"/>
    <lineage>
        <taxon>Bacteria</taxon>
        <taxon>Pseudomonadati</taxon>
        <taxon>Verrucomicrobiota</taxon>
        <taxon>Opitutia</taxon>
        <taxon>Opitutales</taxon>
        <taxon>Opitutaceae</taxon>
        <taxon>Nibricoccus</taxon>
    </lineage>
</organism>
<keyword evidence="1" id="KW-0732">Signal</keyword>
<feature type="signal peptide" evidence="1">
    <location>
        <begin position="1"/>
        <end position="20"/>
    </location>
</feature>
<dbReference type="KEGG" id="vbh:CMV30_14160"/>
<name>A0A290QFG1_9BACT</name>
<evidence type="ECO:0000256" key="1">
    <source>
        <dbReference type="SAM" id="SignalP"/>
    </source>
</evidence>
<protein>
    <submittedName>
        <fullName evidence="2">Uncharacterized protein</fullName>
    </submittedName>
</protein>
<evidence type="ECO:0000313" key="2">
    <source>
        <dbReference type="EMBL" id="ATC65016.1"/>
    </source>
</evidence>
<reference evidence="2 3" key="1">
    <citation type="submission" date="2017-09" db="EMBL/GenBank/DDBJ databases">
        <title>Complete genome sequence of Verrucomicrobial strain HZ-65, isolated from freshwater.</title>
        <authorList>
            <person name="Choi A."/>
        </authorList>
    </citation>
    <scope>NUCLEOTIDE SEQUENCE [LARGE SCALE GENOMIC DNA]</scope>
    <source>
        <strain evidence="2 3">HZ-65</strain>
    </source>
</reference>
<dbReference type="EMBL" id="CP023344">
    <property type="protein sequence ID" value="ATC65016.1"/>
    <property type="molecule type" value="Genomic_DNA"/>
</dbReference>